<keyword evidence="11 14" id="KW-0501">Molybdenum cofactor biosynthesis</keyword>
<evidence type="ECO:0000256" key="10">
    <source>
        <dbReference type="ARBA" id="ARBA00022840"/>
    </source>
</evidence>
<dbReference type="STRING" id="177199.A0A420XWI0"/>
<evidence type="ECO:0000256" key="7">
    <source>
        <dbReference type="ARBA" id="ARBA00022741"/>
    </source>
</evidence>
<comment type="function">
    <text evidence="13">Plays a central role in 2-thiolation of mcm(5)S(2)U at tRNA wobble positions of cytosolic tRNA(Lys), tRNA(Glu) and tRNA(Gln). Also essential during biosynthesis of the molybdenum cofactor. Acts by mediating the C-terminal thiocarboxylation of sulfur carriers urm1 and mocs2a. Its N-terminus first activates urm1 and mocs2a as acyl-adenylates (-COAMP), then the persulfide sulfur on the catalytic cysteine is transferred to urm1 and mocs2a to form thiocarboxylation (-COSH) of their C-terminus. The reaction probably involves hydrogen sulfide that is generated from the persulfide intermediate and that acts as a nucleophile towards urm1 and mocs2a. Subsequently, a transient disulfide bond is formed. Does not use thiosulfate as sulfur donor; nfs1 probably acting as a sulfur donor for thiocarboxylation reactions.</text>
</comment>
<dbReference type="PANTHER" id="PTHR10953:SF102">
    <property type="entry name" value="ADENYLYLTRANSFERASE AND SULFURTRANSFERASE MOCS3"/>
    <property type="match status" value="1"/>
</dbReference>
<keyword evidence="10 14" id="KW-0067">ATP-binding</keyword>
<evidence type="ECO:0000256" key="4">
    <source>
        <dbReference type="ARBA" id="ARBA00022694"/>
    </source>
</evidence>
<feature type="active site" description="Glycyl thioester intermediate; for adenylyltransferase activity" evidence="14">
    <location>
        <position position="245"/>
    </location>
</feature>
<evidence type="ECO:0000256" key="14">
    <source>
        <dbReference type="HAMAP-Rule" id="MF_03049"/>
    </source>
</evidence>
<comment type="catalytic activity">
    <reaction evidence="14">
        <text>[molybdopterin-synthase sulfur-carrier protein]-C-terminal Gly-Gly-AMP + S-sulfanyl-L-cysteinyl-[cysteine desulfurase] + AH2 = [molybdopterin-synthase sulfur-carrier protein]-C-terminal-Gly-aminoethanethioate + L-cysteinyl-[cysteine desulfurase] + A + AMP + 2 H(+)</text>
        <dbReference type="Rhea" id="RHEA:48612"/>
        <dbReference type="Rhea" id="RHEA-COMP:12157"/>
        <dbReference type="Rhea" id="RHEA-COMP:12158"/>
        <dbReference type="Rhea" id="RHEA-COMP:12159"/>
        <dbReference type="Rhea" id="RHEA-COMP:19907"/>
        <dbReference type="ChEBI" id="CHEBI:13193"/>
        <dbReference type="ChEBI" id="CHEBI:15378"/>
        <dbReference type="ChEBI" id="CHEBI:17499"/>
        <dbReference type="ChEBI" id="CHEBI:29950"/>
        <dbReference type="ChEBI" id="CHEBI:61963"/>
        <dbReference type="ChEBI" id="CHEBI:90618"/>
        <dbReference type="ChEBI" id="CHEBI:232372"/>
        <dbReference type="ChEBI" id="CHEBI:456215"/>
        <dbReference type="EC" id="2.8.1.11"/>
    </reaction>
</comment>
<reference evidence="17 18" key="1">
    <citation type="submission" date="2018-08" db="EMBL/GenBank/DDBJ databases">
        <title>Draft genome of the lignicolous fungus Coniochaeta pulveracea.</title>
        <authorList>
            <person name="Borstlap C.J."/>
            <person name="De Witt R.N."/>
            <person name="Botha A."/>
            <person name="Volschenk H."/>
        </authorList>
    </citation>
    <scope>NUCLEOTIDE SEQUENCE [LARGE SCALE GENOMIC DNA]</scope>
    <source>
        <strain evidence="17 18">CAB683</strain>
    </source>
</reference>
<comment type="similarity">
    <text evidence="14">In the N-terminal section; belongs to the HesA/MoeB/ThiF family. UBA4 subfamily.</text>
</comment>
<dbReference type="GO" id="GO:0005524">
    <property type="term" value="F:ATP binding"/>
    <property type="evidence" value="ECO:0007669"/>
    <property type="project" value="UniProtKB-KW"/>
</dbReference>
<organism evidence="17 18">
    <name type="scientific">Coniochaeta pulveracea</name>
    <dbReference type="NCBI Taxonomy" id="177199"/>
    <lineage>
        <taxon>Eukaryota</taxon>
        <taxon>Fungi</taxon>
        <taxon>Dikarya</taxon>
        <taxon>Ascomycota</taxon>
        <taxon>Pezizomycotina</taxon>
        <taxon>Sordariomycetes</taxon>
        <taxon>Sordariomycetidae</taxon>
        <taxon>Coniochaetales</taxon>
        <taxon>Coniochaetaceae</taxon>
        <taxon>Coniochaeta</taxon>
    </lineage>
</organism>
<keyword evidence="8" id="KW-0833">Ubl conjugation pathway</keyword>
<keyword evidence="2 14" id="KW-0963">Cytoplasm</keyword>
<dbReference type="GO" id="GO:0046872">
    <property type="term" value="F:metal ion binding"/>
    <property type="evidence" value="ECO:0007669"/>
    <property type="project" value="UniProtKB-KW"/>
</dbReference>
<evidence type="ECO:0000259" key="16">
    <source>
        <dbReference type="PROSITE" id="PS50206"/>
    </source>
</evidence>
<dbReference type="EMBL" id="QVQW01000124">
    <property type="protein sequence ID" value="RKU40043.1"/>
    <property type="molecule type" value="Genomic_DNA"/>
</dbReference>
<evidence type="ECO:0000313" key="17">
    <source>
        <dbReference type="EMBL" id="RKU40043.1"/>
    </source>
</evidence>
<feature type="binding site" evidence="14">
    <location>
        <position position="111"/>
    </location>
    <ligand>
        <name>ATP</name>
        <dbReference type="ChEBI" id="CHEBI:30616"/>
    </ligand>
</feature>
<comment type="function">
    <text evidence="14">Plays a central role in 2-thiolation of mcm(5)S(2)U at tRNA wobble positions of cytosolic tRNA(Lys), tRNA(Glu) and tRNA(Gln). Also essential during biosynthesis of the molybdenum cofactor. Acts by mediating the C-terminal thiocarboxylation of sulfur carriers urm1 and MOCS2A. Its N-terminus first activates urm1 and MOCS2A as acyl-adenylates (-COAMP), then the persulfide sulfur on the catalytic cysteine is transferred to urm1 and MOCS2A to form thiocarboxylation (-COSH) of their C-terminus. The reaction probably involves hydrogen sulfide that is generated from the persulfide intermediate and that acts as nucleophile towards urm1 and MOCS2A. Subsequently, a transient disulfide bond is formed. Does not use thiosulfate as sulfur donor; nfs1 probably acting as a sulfur donor for thiocarboxylation reactions.</text>
</comment>
<proteinExistence type="inferred from homology"/>
<dbReference type="Gene3D" id="3.40.250.10">
    <property type="entry name" value="Rhodanese-like domain"/>
    <property type="match status" value="1"/>
</dbReference>
<dbReference type="AlphaFoldDB" id="A0A420XWI0"/>
<keyword evidence="7 14" id="KW-0547">Nucleotide-binding</keyword>
<dbReference type="FunFam" id="3.40.50.720:FF:000033">
    <property type="entry name" value="Adenylyltransferase and sulfurtransferase MOCS3"/>
    <property type="match status" value="1"/>
</dbReference>
<feature type="binding site" evidence="14">
    <location>
        <position position="228"/>
    </location>
    <ligand>
        <name>Zn(2+)</name>
        <dbReference type="ChEBI" id="CHEBI:29105"/>
    </ligand>
</feature>
<evidence type="ECO:0000256" key="6">
    <source>
        <dbReference type="ARBA" id="ARBA00022723"/>
    </source>
</evidence>
<evidence type="ECO:0000256" key="3">
    <source>
        <dbReference type="ARBA" id="ARBA00022679"/>
    </source>
</evidence>
<evidence type="ECO:0000256" key="9">
    <source>
        <dbReference type="ARBA" id="ARBA00022833"/>
    </source>
</evidence>
<dbReference type="GO" id="GO:0061605">
    <property type="term" value="F:molybdopterin-synthase adenylyltransferase activity"/>
    <property type="evidence" value="ECO:0007669"/>
    <property type="project" value="UniProtKB-EC"/>
</dbReference>
<comment type="pathway">
    <text evidence="14">Cofactor biosynthesis; molybdopterin biosynthesis.</text>
</comment>
<protein>
    <recommendedName>
        <fullName evidence="14">Adenylyltransferase and sulfurtransferase uba4</fullName>
    </recommendedName>
    <alternativeName>
        <fullName evidence="14">Common component for nitrate reductase and xanthine dehydrogenase protein F</fullName>
    </alternativeName>
    <alternativeName>
        <fullName evidence="14">Ubiquitin-like protein activator 4</fullName>
    </alternativeName>
    <domain>
        <recommendedName>
            <fullName evidence="14">Molybdopterin-synthase adenylyltransferase</fullName>
            <ecNumber evidence="14">2.7.7.80</ecNumber>
        </recommendedName>
        <alternativeName>
            <fullName evidence="14">Adenylyltransferase uba4</fullName>
        </alternativeName>
        <alternativeName>
            <fullName evidence="14">Sulfur carrier protein MOCS2A adenylyltransferase</fullName>
        </alternativeName>
    </domain>
    <domain>
        <recommendedName>
            <fullName evidence="14">Molybdopterin-synthase sulfurtransferase</fullName>
            <ecNumber evidence="14">2.8.1.11</ecNumber>
        </recommendedName>
        <alternativeName>
            <fullName evidence="14">Sulfurtransferase uba4</fullName>
        </alternativeName>
        <alternativeName>
            <fullName evidence="14">Sulfur carrier protein MOCS2A sulfurtransferase</fullName>
        </alternativeName>
    </domain>
</protein>
<dbReference type="SMART" id="SM00450">
    <property type="entry name" value="RHOD"/>
    <property type="match status" value="1"/>
</dbReference>
<name>A0A420XWI0_9PEZI</name>
<dbReference type="GO" id="GO:0032447">
    <property type="term" value="P:protein urmylation"/>
    <property type="evidence" value="ECO:0007669"/>
    <property type="project" value="TreeGrafter"/>
</dbReference>
<dbReference type="UniPathway" id="UPA00988"/>
<dbReference type="InterPro" id="IPR036873">
    <property type="entry name" value="Rhodanese-like_dom_sf"/>
</dbReference>
<evidence type="ECO:0000256" key="11">
    <source>
        <dbReference type="ARBA" id="ARBA00023150"/>
    </source>
</evidence>
<feature type="binding site" evidence="14">
    <location>
        <begin position="179"/>
        <end position="180"/>
    </location>
    <ligand>
        <name>ATP</name>
        <dbReference type="ChEBI" id="CHEBI:30616"/>
    </ligand>
</feature>
<dbReference type="Pfam" id="PF00899">
    <property type="entry name" value="ThiF"/>
    <property type="match status" value="1"/>
</dbReference>
<feature type="binding site" evidence="14">
    <location>
        <begin position="118"/>
        <end position="122"/>
    </location>
    <ligand>
        <name>ATP</name>
        <dbReference type="ChEBI" id="CHEBI:30616"/>
    </ligand>
</feature>
<dbReference type="UniPathway" id="UPA00344"/>
<keyword evidence="3 14" id="KW-0808">Transferase</keyword>
<dbReference type="GO" id="GO:0042292">
    <property type="term" value="F:URM1 activating enzyme activity"/>
    <property type="evidence" value="ECO:0007669"/>
    <property type="project" value="TreeGrafter"/>
</dbReference>
<dbReference type="Proteomes" id="UP000275385">
    <property type="component" value="Unassembled WGS sequence"/>
</dbReference>
<dbReference type="InterPro" id="IPR028885">
    <property type="entry name" value="MOCS3/Uba4"/>
</dbReference>
<keyword evidence="6 14" id="KW-0479">Metal-binding</keyword>
<evidence type="ECO:0000256" key="12">
    <source>
        <dbReference type="ARBA" id="ARBA00023268"/>
    </source>
</evidence>
<dbReference type="GO" id="GO:0005829">
    <property type="term" value="C:cytosol"/>
    <property type="evidence" value="ECO:0007669"/>
    <property type="project" value="UniProtKB-SubCell"/>
</dbReference>
<feature type="binding site" evidence="14">
    <location>
        <position position="90"/>
    </location>
    <ligand>
        <name>ATP</name>
        <dbReference type="ChEBI" id="CHEBI:30616"/>
    </ligand>
</feature>
<dbReference type="PANTHER" id="PTHR10953">
    <property type="entry name" value="UBIQUITIN-ACTIVATING ENZYME E1"/>
    <property type="match status" value="1"/>
</dbReference>
<dbReference type="GO" id="GO:0004792">
    <property type="term" value="F:thiosulfate-cyanide sulfurtransferase activity"/>
    <property type="evidence" value="ECO:0007669"/>
    <property type="project" value="TreeGrafter"/>
</dbReference>
<keyword evidence="18" id="KW-1185">Reference proteome</keyword>
<dbReference type="GO" id="GO:0006777">
    <property type="term" value="P:Mo-molybdopterin cofactor biosynthetic process"/>
    <property type="evidence" value="ECO:0007669"/>
    <property type="project" value="UniProtKB-UniRule"/>
</dbReference>
<dbReference type="Gene3D" id="3.40.50.720">
    <property type="entry name" value="NAD(P)-binding Rossmann-like Domain"/>
    <property type="match status" value="1"/>
</dbReference>
<evidence type="ECO:0000256" key="5">
    <source>
        <dbReference type="ARBA" id="ARBA00022695"/>
    </source>
</evidence>
<comment type="catalytic activity">
    <reaction evidence="14">
        <text>[molybdopterin-synthase sulfur-carrier protein]-C-terminal Gly-Gly + ATP + H(+) = [molybdopterin-synthase sulfur-carrier protein]-C-terminal Gly-Gly-AMP + diphosphate</text>
        <dbReference type="Rhea" id="RHEA:43616"/>
        <dbReference type="Rhea" id="RHEA-COMP:12159"/>
        <dbReference type="Rhea" id="RHEA-COMP:12202"/>
        <dbReference type="ChEBI" id="CHEBI:15378"/>
        <dbReference type="ChEBI" id="CHEBI:30616"/>
        <dbReference type="ChEBI" id="CHEBI:33019"/>
        <dbReference type="ChEBI" id="CHEBI:90618"/>
        <dbReference type="ChEBI" id="CHEBI:90778"/>
        <dbReference type="EC" id="2.7.7.80"/>
    </reaction>
</comment>
<sequence length="470" mass="50519">MGTGNETGVEALNSLIASKEQELARLKKQLVEAEGADKRASEQAQETPWRWPLKAEEYDRYGRQIILPGFGTDGQLRLRASRVLLVGAGGLGCPAAAYLAGAGIGRIGIVDGDVVEASNLHRQIAHSTSRVGVFKAESLIAHLRDLNPLVQYTAYTTHLTPQNAEEIVSQYDLVLDCTDHPTSRYLISDTCVLLEKPLVSASALRTDGQLIVLNAPVGSQGSMKGGPCYRCVFPVPPPAESLTSCGEGGVLGPAVGTMGVLQAGEAIKVLLKGKGWLESEVEDVRPSLMLFSSPLLGGVSMRTVRMRGRRKDCFACGEGSKLSLASLKDGSTDYVAFCGGKGGATVNVLEPNERISAKQYADRRTKDEHLLLDVREAEHFSVASIDGAVNVPFSRIHTAAGEKERPSWLPPTLPTDAPIYVVCRVGNDSQVVTRRLKDIGMDEGGKRVIVDIKGGMRAWKNEVDETLPFT</sequence>
<dbReference type="Pfam" id="PF00581">
    <property type="entry name" value="Rhodanese"/>
    <property type="match status" value="1"/>
</dbReference>
<dbReference type="PROSITE" id="PS50206">
    <property type="entry name" value="RHODANESE_3"/>
    <property type="match status" value="1"/>
</dbReference>
<dbReference type="InterPro" id="IPR000594">
    <property type="entry name" value="ThiF_NAD_FAD-bd"/>
</dbReference>
<dbReference type="SUPFAM" id="SSF69572">
    <property type="entry name" value="Activating enzymes of the ubiquitin-like proteins"/>
    <property type="match status" value="1"/>
</dbReference>
<evidence type="ECO:0000256" key="1">
    <source>
        <dbReference type="ARBA" id="ARBA00004514"/>
    </source>
</evidence>
<feature type="binding site" evidence="14">
    <location>
        <position position="135"/>
    </location>
    <ligand>
        <name>ATP</name>
        <dbReference type="ChEBI" id="CHEBI:30616"/>
    </ligand>
</feature>
<evidence type="ECO:0000256" key="13">
    <source>
        <dbReference type="ARBA" id="ARBA00043893"/>
    </source>
</evidence>
<comment type="pathway">
    <text evidence="14">tRNA modification; 5-methoxycarbonylmethyl-2-thiouridine-tRNA biosynthesis.</text>
</comment>
<dbReference type="CDD" id="cd00757">
    <property type="entry name" value="ThiF_MoeB_HesA_family"/>
    <property type="match status" value="1"/>
</dbReference>
<dbReference type="InterPro" id="IPR045886">
    <property type="entry name" value="ThiF/MoeB/HesA"/>
</dbReference>
<keyword evidence="15" id="KW-0175">Coiled coil</keyword>
<gene>
    <name evidence="17" type="primary">UBA4</name>
    <name evidence="14" type="synonym">cnxF</name>
    <name evidence="14" type="synonym">uba4</name>
    <name evidence="17" type="ORF">DL546_000743</name>
</gene>
<keyword evidence="9 14" id="KW-0862">Zinc</keyword>
<dbReference type="GO" id="GO:0061604">
    <property type="term" value="F:molybdopterin-synthase sulfurtransferase activity"/>
    <property type="evidence" value="ECO:0007669"/>
    <property type="project" value="UniProtKB-EC"/>
</dbReference>
<feature type="coiled-coil region" evidence="15">
    <location>
        <begin position="9"/>
        <end position="43"/>
    </location>
</feature>
<comment type="subcellular location">
    <subcellularLocation>
        <location evidence="1">Cytoplasm</location>
        <location evidence="1">Cytosol</location>
    </subcellularLocation>
</comment>
<evidence type="ECO:0000256" key="15">
    <source>
        <dbReference type="SAM" id="Coils"/>
    </source>
</evidence>
<keyword evidence="5" id="KW-0548">Nucleotidyltransferase</keyword>
<dbReference type="InterPro" id="IPR001763">
    <property type="entry name" value="Rhodanese-like_dom"/>
</dbReference>
<evidence type="ECO:0000256" key="8">
    <source>
        <dbReference type="ARBA" id="ARBA00022786"/>
    </source>
</evidence>
<dbReference type="GO" id="GO:0002143">
    <property type="term" value="P:tRNA wobble position uridine thiolation"/>
    <property type="evidence" value="ECO:0007669"/>
    <property type="project" value="InterPro"/>
</dbReference>
<dbReference type="HAMAP" id="MF_03049">
    <property type="entry name" value="MOCS3_Uba4"/>
    <property type="match status" value="1"/>
</dbReference>
<comment type="cofactor">
    <cofactor evidence="14">
        <name>Zn(2+)</name>
        <dbReference type="ChEBI" id="CHEBI:29105"/>
    </cofactor>
    <text evidence="14">Binds 1 zinc ion per subunit.</text>
</comment>
<feature type="binding site" evidence="14">
    <location>
        <position position="231"/>
    </location>
    <ligand>
        <name>Zn(2+)</name>
        <dbReference type="ChEBI" id="CHEBI:29105"/>
    </ligand>
</feature>
<evidence type="ECO:0000256" key="2">
    <source>
        <dbReference type="ARBA" id="ARBA00022490"/>
    </source>
</evidence>
<comment type="caution">
    <text evidence="17">The sequence shown here is derived from an EMBL/GenBank/DDBJ whole genome shotgun (WGS) entry which is preliminary data.</text>
</comment>
<evidence type="ECO:0000313" key="18">
    <source>
        <dbReference type="Proteomes" id="UP000275385"/>
    </source>
</evidence>
<dbReference type="EC" id="2.8.1.11" evidence="14"/>
<feature type="binding site" evidence="14">
    <location>
        <position position="313"/>
    </location>
    <ligand>
        <name>Zn(2+)</name>
        <dbReference type="ChEBI" id="CHEBI:29105"/>
    </ligand>
</feature>
<feature type="domain" description="Rhodanese" evidence="16">
    <location>
        <begin position="365"/>
        <end position="468"/>
    </location>
</feature>
<dbReference type="InterPro" id="IPR035985">
    <property type="entry name" value="Ubiquitin-activating_enz"/>
</dbReference>
<dbReference type="OrthoDB" id="10261062at2759"/>
<feature type="binding site" evidence="14">
    <location>
        <position position="316"/>
    </location>
    <ligand>
        <name>Zn(2+)</name>
        <dbReference type="ChEBI" id="CHEBI:29105"/>
    </ligand>
</feature>
<accession>A0A420XWI0</accession>
<dbReference type="EC" id="2.7.7.80" evidence="14"/>
<keyword evidence="12 14" id="KW-0511">Multifunctional enzyme</keyword>
<keyword evidence="4 14" id="KW-0819">tRNA processing</keyword>
<feature type="active site" description="Cysteine persulfide intermediate; for sulfurtransferase activity" evidence="14">
    <location>
        <position position="423"/>
    </location>
</feature>